<reference evidence="1" key="1">
    <citation type="submission" date="2023-12" db="EMBL/GenBank/DDBJ databases">
        <title>Genome assembly of Anisodus tanguticus.</title>
        <authorList>
            <person name="Wang Y.-J."/>
        </authorList>
    </citation>
    <scope>NUCLEOTIDE SEQUENCE</scope>
    <source>
        <strain evidence="1">KB-2021</strain>
        <tissue evidence="1">Leaf</tissue>
    </source>
</reference>
<proteinExistence type="predicted"/>
<gene>
    <name evidence="1" type="ORF">RND71_039889</name>
</gene>
<accession>A0AAE1QY81</accession>
<dbReference type="Proteomes" id="UP001291623">
    <property type="component" value="Unassembled WGS sequence"/>
</dbReference>
<comment type="caution">
    <text evidence="1">The sequence shown here is derived from an EMBL/GenBank/DDBJ whole genome shotgun (WGS) entry which is preliminary data.</text>
</comment>
<dbReference type="EMBL" id="JAVYJV010000022">
    <property type="protein sequence ID" value="KAK4341388.1"/>
    <property type="molecule type" value="Genomic_DNA"/>
</dbReference>
<sequence>MVGDVKEDLREAEKTIVLLEEEQNIFKDVGVAALTRVSRRRRGSMVERRGANAFSKTEMFLPLQRCSSMVERRDVNAIAEAEMLLPLKRHSSMVQRRGASAFFRKLGLLPQWRCGANDWRRGPTCPETQKKLSSELQNPFRRYEYLCQSICSKSTRTQTLS</sequence>
<name>A0AAE1QY81_9SOLA</name>
<organism evidence="1 2">
    <name type="scientific">Anisodus tanguticus</name>
    <dbReference type="NCBI Taxonomy" id="243964"/>
    <lineage>
        <taxon>Eukaryota</taxon>
        <taxon>Viridiplantae</taxon>
        <taxon>Streptophyta</taxon>
        <taxon>Embryophyta</taxon>
        <taxon>Tracheophyta</taxon>
        <taxon>Spermatophyta</taxon>
        <taxon>Magnoliopsida</taxon>
        <taxon>eudicotyledons</taxon>
        <taxon>Gunneridae</taxon>
        <taxon>Pentapetalae</taxon>
        <taxon>asterids</taxon>
        <taxon>lamiids</taxon>
        <taxon>Solanales</taxon>
        <taxon>Solanaceae</taxon>
        <taxon>Solanoideae</taxon>
        <taxon>Hyoscyameae</taxon>
        <taxon>Anisodus</taxon>
    </lineage>
</organism>
<keyword evidence="2" id="KW-1185">Reference proteome</keyword>
<protein>
    <submittedName>
        <fullName evidence="1">Uncharacterized protein</fullName>
    </submittedName>
</protein>
<evidence type="ECO:0000313" key="1">
    <source>
        <dbReference type="EMBL" id="KAK4341388.1"/>
    </source>
</evidence>
<dbReference type="AlphaFoldDB" id="A0AAE1QY81"/>
<evidence type="ECO:0000313" key="2">
    <source>
        <dbReference type="Proteomes" id="UP001291623"/>
    </source>
</evidence>